<protein>
    <submittedName>
        <fullName evidence="1">Uncharacterized protein</fullName>
    </submittedName>
</protein>
<dbReference type="Proteomes" id="UP000053424">
    <property type="component" value="Unassembled WGS sequence"/>
</dbReference>
<accession>A0A0C3C3E0</accession>
<reference evidence="2" key="2">
    <citation type="submission" date="2015-01" db="EMBL/GenBank/DDBJ databases">
        <title>Evolutionary Origins and Diversification of the Mycorrhizal Mutualists.</title>
        <authorList>
            <consortium name="DOE Joint Genome Institute"/>
            <consortium name="Mycorrhizal Genomics Consortium"/>
            <person name="Kohler A."/>
            <person name="Kuo A."/>
            <person name="Nagy L.G."/>
            <person name="Floudas D."/>
            <person name="Copeland A."/>
            <person name="Barry K.W."/>
            <person name="Cichocki N."/>
            <person name="Veneault-Fourrey C."/>
            <person name="LaButti K."/>
            <person name="Lindquist E.A."/>
            <person name="Lipzen A."/>
            <person name="Lundell T."/>
            <person name="Morin E."/>
            <person name="Murat C."/>
            <person name="Riley R."/>
            <person name="Ohm R."/>
            <person name="Sun H."/>
            <person name="Tunlid A."/>
            <person name="Henrissat B."/>
            <person name="Grigoriev I.V."/>
            <person name="Hibbett D.S."/>
            <person name="Martin F."/>
        </authorList>
    </citation>
    <scope>NUCLEOTIDE SEQUENCE [LARGE SCALE GENOMIC DNA]</scope>
    <source>
        <strain evidence="2">h7</strain>
    </source>
</reference>
<organism evidence="1 2">
    <name type="scientific">Hebeloma cylindrosporum</name>
    <dbReference type="NCBI Taxonomy" id="76867"/>
    <lineage>
        <taxon>Eukaryota</taxon>
        <taxon>Fungi</taxon>
        <taxon>Dikarya</taxon>
        <taxon>Basidiomycota</taxon>
        <taxon>Agaricomycotina</taxon>
        <taxon>Agaricomycetes</taxon>
        <taxon>Agaricomycetidae</taxon>
        <taxon>Agaricales</taxon>
        <taxon>Agaricineae</taxon>
        <taxon>Hymenogastraceae</taxon>
        <taxon>Hebeloma</taxon>
    </lineage>
</organism>
<name>A0A0C3C3E0_HEBCY</name>
<dbReference type="AlphaFoldDB" id="A0A0C3C3E0"/>
<keyword evidence="2" id="KW-1185">Reference proteome</keyword>
<dbReference type="HOGENOM" id="CLU_1825513_0_0_1"/>
<proteinExistence type="predicted"/>
<evidence type="ECO:0000313" key="1">
    <source>
        <dbReference type="EMBL" id="KIM38794.1"/>
    </source>
</evidence>
<reference evidence="1 2" key="1">
    <citation type="submission" date="2014-04" db="EMBL/GenBank/DDBJ databases">
        <authorList>
            <consortium name="DOE Joint Genome Institute"/>
            <person name="Kuo A."/>
            <person name="Gay G."/>
            <person name="Dore J."/>
            <person name="Kohler A."/>
            <person name="Nagy L.G."/>
            <person name="Floudas D."/>
            <person name="Copeland A."/>
            <person name="Barry K.W."/>
            <person name="Cichocki N."/>
            <person name="Veneault-Fourrey C."/>
            <person name="LaButti K."/>
            <person name="Lindquist E.A."/>
            <person name="Lipzen A."/>
            <person name="Lundell T."/>
            <person name="Morin E."/>
            <person name="Murat C."/>
            <person name="Sun H."/>
            <person name="Tunlid A."/>
            <person name="Henrissat B."/>
            <person name="Grigoriev I.V."/>
            <person name="Hibbett D.S."/>
            <person name="Martin F."/>
            <person name="Nordberg H.P."/>
            <person name="Cantor M.N."/>
            <person name="Hua S.X."/>
        </authorList>
    </citation>
    <scope>NUCLEOTIDE SEQUENCE [LARGE SCALE GENOMIC DNA]</scope>
    <source>
        <strain evidence="2">h7</strain>
    </source>
</reference>
<dbReference type="EMBL" id="KN831788">
    <property type="protein sequence ID" value="KIM38794.1"/>
    <property type="molecule type" value="Genomic_DNA"/>
</dbReference>
<evidence type="ECO:0000313" key="2">
    <source>
        <dbReference type="Proteomes" id="UP000053424"/>
    </source>
</evidence>
<sequence>MVRRSFDGSEVLLLEKKPLTPIQKMTWRLSASIVYRTAAPATMTTTTTTSFNFAPPLQCGPGRAGGSTLSLIHRKERRPHMWAARHRPFEAEDPLLEASCPMFRKLSKYPVQATSHVQAIASLALTTPPFEVPGSAVNERH</sequence>
<gene>
    <name evidence="1" type="ORF">M413DRAFT_237454</name>
</gene>